<evidence type="ECO:0000313" key="2">
    <source>
        <dbReference type="Proteomes" id="UP001596405"/>
    </source>
</evidence>
<sequence>MNIGFWNINKRKPTDIIYDFATLYDLDILILAESPYSPPDLLRDLNRTTSDYYYSPGFVCDKLQFYTKFKPAVFQLVHETNRVSGRRLFSTKHGEILLIALHFNSKVNWTNEDQAAESSNLKAIIEYIENKVRHQRTVICGDFNMNPFDFGMVQNMGLHSVMDKKIATKGSRIINGHEYHYFYNPMWSFFGDNGKGSVSGSMYYSPAKPINYHWHLYDQVLIRPGLIPDFDENELDIVCKIGATELLTKESLVKRRISDHLPIKFKLLI</sequence>
<keyword evidence="2" id="KW-1185">Reference proteome</keyword>
<comment type="caution">
    <text evidence="1">The sequence shown here is derived from an EMBL/GenBank/DDBJ whole genome shotgun (WGS) entry which is preliminary data.</text>
</comment>
<dbReference type="RefSeq" id="WP_082883013.1">
    <property type="nucleotide sequence ID" value="NZ_JBHSYQ010000016.1"/>
</dbReference>
<organism evidence="1 2">
    <name type="scientific">Rufibacter roseus</name>
    <dbReference type="NCBI Taxonomy" id="1567108"/>
    <lineage>
        <taxon>Bacteria</taxon>
        <taxon>Pseudomonadati</taxon>
        <taxon>Bacteroidota</taxon>
        <taxon>Cytophagia</taxon>
        <taxon>Cytophagales</taxon>
        <taxon>Hymenobacteraceae</taxon>
        <taxon>Rufibacter</taxon>
    </lineage>
</organism>
<dbReference type="Proteomes" id="UP001596405">
    <property type="component" value="Unassembled WGS sequence"/>
</dbReference>
<protein>
    <recommendedName>
        <fullName evidence="3">Endonuclease/exonuclease/phosphatase family protein</fullName>
    </recommendedName>
</protein>
<evidence type="ECO:0000313" key="1">
    <source>
        <dbReference type="EMBL" id="MFC6999557.1"/>
    </source>
</evidence>
<name>A0ABW2DNZ7_9BACT</name>
<accession>A0ABW2DNZ7</accession>
<dbReference type="SUPFAM" id="SSF56219">
    <property type="entry name" value="DNase I-like"/>
    <property type="match status" value="1"/>
</dbReference>
<proteinExistence type="predicted"/>
<dbReference type="EMBL" id="JBHSYQ010000016">
    <property type="protein sequence ID" value="MFC6999557.1"/>
    <property type="molecule type" value="Genomic_DNA"/>
</dbReference>
<reference evidence="2" key="1">
    <citation type="journal article" date="2019" name="Int. J. Syst. Evol. Microbiol.">
        <title>The Global Catalogue of Microorganisms (GCM) 10K type strain sequencing project: providing services to taxonomists for standard genome sequencing and annotation.</title>
        <authorList>
            <consortium name="The Broad Institute Genomics Platform"/>
            <consortium name="The Broad Institute Genome Sequencing Center for Infectious Disease"/>
            <person name="Wu L."/>
            <person name="Ma J."/>
        </authorList>
    </citation>
    <scope>NUCLEOTIDE SEQUENCE [LARGE SCALE GENOMIC DNA]</scope>
    <source>
        <strain evidence="2">CGMCC 4.7393</strain>
    </source>
</reference>
<gene>
    <name evidence="1" type="ORF">ACFQHR_18115</name>
</gene>
<dbReference type="InterPro" id="IPR036691">
    <property type="entry name" value="Endo/exonu/phosph_ase_sf"/>
</dbReference>
<dbReference type="Gene3D" id="3.60.10.10">
    <property type="entry name" value="Endonuclease/exonuclease/phosphatase"/>
    <property type="match status" value="1"/>
</dbReference>
<evidence type="ECO:0008006" key="3">
    <source>
        <dbReference type="Google" id="ProtNLM"/>
    </source>
</evidence>